<gene>
    <name evidence="3" type="ORF">LtaPh_3123900</name>
</gene>
<dbReference type="Proteomes" id="UP000419144">
    <property type="component" value="Unassembled WGS sequence"/>
</dbReference>
<dbReference type="EMBL" id="BLBS01000047">
    <property type="protein sequence ID" value="GET91200.1"/>
    <property type="molecule type" value="Genomic_DNA"/>
</dbReference>
<reference evidence="3" key="1">
    <citation type="submission" date="2019-11" db="EMBL/GenBank/DDBJ databases">
        <title>Leishmania tarentolae CDS.</title>
        <authorList>
            <person name="Goto Y."/>
            <person name="Yamagishi J."/>
        </authorList>
    </citation>
    <scope>NUCLEOTIDE SEQUENCE [LARGE SCALE GENOMIC DNA]</scope>
    <source>
        <strain evidence="3">Parrot Tar II</strain>
    </source>
</reference>
<accession>A0A640KN92</accession>
<keyword evidence="2" id="KW-0812">Transmembrane</keyword>
<name>A0A640KN92_LEITA</name>
<feature type="region of interest" description="Disordered" evidence="1">
    <location>
        <begin position="485"/>
        <end position="576"/>
    </location>
</feature>
<comment type="caution">
    <text evidence="3">The sequence shown here is derived from an EMBL/GenBank/DDBJ whole genome shotgun (WGS) entry which is preliminary data.</text>
</comment>
<evidence type="ECO:0000256" key="1">
    <source>
        <dbReference type="SAM" id="MobiDB-lite"/>
    </source>
</evidence>
<organism evidence="3 4">
    <name type="scientific">Leishmania tarentolae</name>
    <name type="common">Sauroleishmania tarentolae</name>
    <dbReference type="NCBI Taxonomy" id="5689"/>
    <lineage>
        <taxon>Eukaryota</taxon>
        <taxon>Discoba</taxon>
        <taxon>Euglenozoa</taxon>
        <taxon>Kinetoplastea</taxon>
        <taxon>Metakinetoplastina</taxon>
        <taxon>Trypanosomatida</taxon>
        <taxon>Trypanosomatidae</taxon>
        <taxon>Leishmaniinae</taxon>
        <taxon>Leishmania</taxon>
        <taxon>lizard Leishmania</taxon>
    </lineage>
</organism>
<evidence type="ECO:0000313" key="3">
    <source>
        <dbReference type="EMBL" id="GET91200.1"/>
    </source>
</evidence>
<keyword evidence="2" id="KW-0472">Membrane</keyword>
<keyword evidence="2" id="KW-1133">Transmembrane helix</keyword>
<feature type="region of interest" description="Disordered" evidence="1">
    <location>
        <begin position="56"/>
        <end position="81"/>
    </location>
</feature>
<sequence>MSSLILISSIVGAILCISGIIWCVAYVHRALQARSRRLYVDAENVTLQEESAFGDAPSAQVRTGRGNNGPAYTPVYNGAQRPTHNVRDNYADRDAIEYRTEDRNLYSLNGGVRPASPNAECVEGIPIEARVRPRRNLPRDRIVVHHGGQDVYLDFRGVERVPQAGPPPLTLEEKQRLEDERNRIASPEFYGCSEYEGRRSSDTKTPNMRLSSSLLQELQLQYNMASAFGGAHKNYATDSSVGSMSFRPGSPAGSARRARHGWQTATPNSVSLQSGSMGGLQFLRRRKKSPTRHDAGSSTSPSQAPWHANSFASAPRNRREDLESTSDDFEDVSLHNGSAPPRLEQLREFLAKQEHQAPGQLSPTTGLGNVNGFDQISLHGTTPVFLDRQVSARASRASVSSVGHGGGCATDGIMASSYDQSVAPYPFHQSTVVAGFPPLNVSFHGHQPWRSTSVNSPVAGLADATPHPQLDSSLLPFDSHPVAERAAAGTPAGVEPLHPILSHTTAPAGTQHSVSIPVAAQGGGGGNAEAHASQVNTWSTSSNRLSSGLRSPFSLPGSDPVTASCSASSRGTKAQA</sequence>
<feature type="compositionally biased region" description="Polar residues" evidence="1">
    <location>
        <begin position="561"/>
        <end position="576"/>
    </location>
</feature>
<proteinExistence type="predicted"/>
<feature type="region of interest" description="Disordered" evidence="1">
    <location>
        <begin position="240"/>
        <end position="339"/>
    </location>
</feature>
<feature type="compositionally biased region" description="Polar residues" evidence="1">
    <location>
        <begin position="502"/>
        <end position="514"/>
    </location>
</feature>
<feature type="compositionally biased region" description="Polar residues" evidence="1">
    <location>
        <begin position="263"/>
        <end position="275"/>
    </location>
</feature>
<dbReference type="VEuPathDB" id="TriTrypDB:LtaPh_3123900"/>
<dbReference type="OrthoDB" id="262504at2759"/>
<evidence type="ECO:0000256" key="2">
    <source>
        <dbReference type="SAM" id="Phobius"/>
    </source>
</evidence>
<feature type="transmembrane region" description="Helical" evidence="2">
    <location>
        <begin position="6"/>
        <end position="27"/>
    </location>
</feature>
<dbReference type="AlphaFoldDB" id="A0A640KN92"/>
<evidence type="ECO:0000313" key="4">
    <source>
        <dbReference type="Proteomes" id="UP000419144"/>
    </source>
</evidence>
<protein>
    <submittedName>
        <fullName evidence="3">Uncharacterized protein</fullName>
    </submittedName>
</protein>
<feature type="compositionally biased region" description="Polar residues" evidence="1">
    <location>
        <begin position="533"/>
        <end position="549"/>
    </location>
</feature>
<keyword evidence="4" id="KW-1185">Reference proteome</keyword>